<reference evidence="7 8" key="1">
    <citation type="submission" date="2018-10" db="EMBL/GenBank/DDBJ databases">
        <title>Genomic Encyclopedia of Type Strains, Phase IV (KMG-IV): sequencing the most valuable type-strain genomes for metagenomic binning, comparative biology and taxonomic classification.</title>
        <authorList>
            <person name="Goeker M."/>
        </authorList>
    </citation>
    <scope>NUCLEOTIDE SEQUENCE [LARGE SCALE GENOMIC DNA]</scope>
    <source>
        <strain evidence="7 8">DSM 22228</strain>
    </source>
</reference>
<evidence type="ECO:0000259" key="5">
    <source>
        <dbReference type="Pfam" id="PF00107"/>
    </source>
</evidence>
<dbReference type="Gene3D" id="3.40.50.720">
    <property type="entry name" value="NAD(P)-binding Rossmann-like Domain"/>
    <property type="match status" value="1"/>
</dbReference>
<keyword evidence="8" id="KW-1185">Reference proteome</keyword>
<comment type="cofactor">
    <cofactor evidence="4">
        <name>Zn(2+)</name>
        <dbReference type="ChEBI" id="CHEBI:29105"/>
    </cofactor>
</comment>
<comment type="similarity">
    <text evidence="4">Belongs to the zinc-containing alcohol dehydrogenase family.</text>
</comment>
<dbReference type="GO" id="GO:0008270">
    <property type="term" value="F:zinc ion binding"/>
    <property type="evidence" value="ECO:0007669"/>
    <property type="project" value="InterPro"/>
</dbReference>
<dbReference type="RefSeq" id="WP_121145689.1">
    <property type="nucleotide sequence ID" value="NZ_RBWY01000004.1"/>
</dbReference>
<dbReference type="Proteomes" id="UP000278542">
    <property type="component" value="Unassembled WGS sequence"/>
</dbReference>
<evidence type="ECO:0000256" key="2">
    <source>
        <dbReference type="ARBA" id="ARBA00022833"/>
    </source>
</evidence>
<gene>
    <name evidence="7" type="ORF">DES39_2006</name>
</gene>
<dbReference type="Pfam" id="PF00107">
    <property type="entry name" value="ADH_zinc_N"/>
    <property type="match status" value="1"/>
</dbReference>
<evidence type="ECO:0000313" key="8">
    <source>
        <dbReference type="Proteomes" id="UP000278542"/>
    </source>
</evidence>
<organism evidence="7 8">
    <name type="scientific">Orbus hercynius</name>
    <dbReference type="NCBI Taxonomy" id="593135"/>
    <lineage>
        <taxon>Bacteria</taxon>
        <taxon>Pseudomonadati</taxon>
        <taxon>Pseudomonadota</taxon>
        <taxon>Gammaproteobacteria</taxon>
        <taxon>Orbales</taxon>
        <taxon>Orbaceae</taxon>
        <taxon>Orbus</taxon>
    </lineage>
</organism>
<dbReference type="PANTHER" id="PTHR43401:SF2">
    <property type="entry name" value="L-THREONINE 3-DEHYDROGENASE"/>
    <property type="match status" value="1"/>
</dbReference>
<feature type="domain" description="Alcohol dehydrogenase-like C-terminal" evidence="5">
    <location>
        <begin position="172"/>
        <end position="302"/>
    </location>
</feature>
<dbReference type="InterPro" id="IPR036291">
    <property type="entry name" value="NAD(P)-bd_dom_sf"/>
</dbReference>
<keyword evidence="3" id="KW-0560">Oxidoreductase</keyword>
<dbReference type="InterPro" id="IPR050129">
    <property type="entry name" value="Zn_alcohol_dh"/>
</dbReference>
<dbReference type="SUPFAM" id="SSF50129">
    <property type="entry name" value="GroES-like"/>
    <property type="match status" value="1"/>
</dbReference>
<keyword evidence="1 4" id="KW-0479">Metal-binding</keyword>
<feature type="domain" description="Alcohol dehydrogenase-like N-terminal" evidence="6">
    <location>
        <begin position="25"/>
        <end position="132"/>
    </location>
</feature>
<evidence type="ECO:0000259" key="6">
    <source>
        <dbReference type="Pfam" id="PF08240"/>
    </source>
</evidence>
<evidence type="ECO:0000256" key="3">
    <source>
        <dbReference type="ARBA" id="ARBA00023002"/>
    </source>
</evidence>
<dbReference type="InterPro" id="IPR002328">
    <property type="entry name" value="ADH_Zn_CS"/>
</dbReference>
<dbReference type="GO" id="GO:0016491">
    <property type="term" value="F:oxidoreductase activity"/>
    <property type="evidence" value="ECO:0007669"/>
    <property type="project" value="UniProtKB-KW"/>
</dbReference>
<dbReference type="InterPro" id="IPR013154">
    <property type="entry name" value="ADH-like_N"/>
</dbReference>
<dbReference type="Gene3D" id="3.90.180.10">
    <property type="entry name" value="Medium-chain alcohol dehydrogenases, catalytic domain"/>
    <property type="match status" value="1"/>
</dbReference>
<dbReference type="PROSITE" id="PS00059">
    <property type="entry name" value="ADH_ZINC"/>
    <property type="match status" value="1"/>
</dbReference>
<dbReference type="OrthoDB" id="9773078at2"/>
<comment type="caution">
    <text evidence="7">The sequence shown here is derived from an EMBL/GenBank/DDBJ whole genome shotgun (WGS) entry which is preliminary data.</text>
</comment>
<dbReference type="InterPro" id="IPR013149">
    <property type="entry name" value="ADH-like_C"/>
</dbReference>
<dbReference type="CDD" id="cd08236">
    <property type="entry name" value="sugar_DH"/>
    <property type="match status" value="1"/>
</dbReference>
<protein>
    <submittedName>
        <fullName evidence="7">Galactitol 1-phosphate 5-dehydrogenase</fullName>
    </submittedName>
</protein>
<accession>A0A495RC03</accession>
<evidence type="ECO:0000256" key="1">
    <source>
        <dbReference type="ARBA" id="ARBA00022723"/>
    </source>
</evidence>
<sequence length="348" mass="38079">MKAIIVNEDSTLQTQELEMPVIENPQQIIVKIAYSGLCGSDIPRIFHHGAHFYPITLGHEFSGTIVEVGQHVEHLKVGDNIASVPLLPCFKCDECHHHYYSLCKNYTFVGSRKAGGFAEYVVMDQKNAFKLPNNVSLLAGAFFEPLTVGMHGILLADGCQDKNVIIVGAGTIGLLAMQCAKAMGASSIIVIDINQERLALAKSLGADHVYNPSHLTAEQILDAMNDLRFNQLVLETAGSPITVKLSIDIAGPRAQLVLIGTLHQDLALPEKTFGLILRKELTIMGSWMNYSAPWPGKEWQLISDYFAQGKIELEKLIAGIGGADEFIKMVTDLHGKSMSGKLLLRMEN</sequence>
<proteinExistence type="inferred from homology"/>
<name>A0A495RC03_9GAMM</name>
<dbReference type="Pfam" id="PF08240">
    <property type="entry name" value="ADH_N"/>
    <property type="match status" value="1"/>
</dbReference>
<dbReference type="InterPro" id="IPR011032">
    <property type="entry name" value="GroES-like_sf"/>
</dbReference>
<keyword evidence="2 4" id="KW-0862">Zinc</keyword>
<evidence type="ECO:0000313" key="7">
    <source>
        <dbReference type="EMBL" id="RKS84790.1"/>
    </source>
</evidence>
<dbReference type="SUPFAM" id="SSF51735">
    <property type="entry name" value="NAD(P)-binding Rossmann-fold domains"/>
    <property type="match status" value="1"/>
</dbReference>
<dbReference type="AlphaFoldDB" id="A0A495RC03"/>
<evidence type="ECO:0000256" key="4">
    <source>
        <dbReference type="RuleBase" id="RU361277"/>
    </source>
</evidence>
<dbReference type="PANTHER" id="PTHR43401">
    <property type="entry name" value="L-THREONINE 3-DEHYDROGENASE"/>
    <property type="match status" value="1"/>
</dbReference>
<dbReference type="EMBL" id="RBWY01000004">
    <property type="protein sequence ID" value="RKS84790.1"/>
    <property type="molecule type" value="Genomic_DNA"/>
</dbReference>